<dbReference type="PANTHER" id="PTHR34183">
    <property type="entry name" value="ENDOLYTIC PEPTIDOGLYCAN TRANSGLYCOSYLASE RLPA"/>
    <property type="match status" value="1"/>
</dbReference>
<organism evidence="7 8">
    <name type="scientific">Haliangium ochraceum (strain DSM 14365 / JCM 11303 / SMP-2)</name>
    <dbReference type="NCBI Taxonomy" id="502025"/>
    <lineage>
        <taxon>Bacteria</taxon>
        <taxon>Pseudomonadati</taxon>
        <taxon>Myxococcota</taxon>
        <taxon>Polyangia</taxon>
        <taxon>Haliangiales</taxon>
        <taxon>Kofleriaceae</taxon>
        <taxon>Haliangium</taxon>
    </lineage>
</organism>
<sequence length="162" mass="17712">MSYRRTLEPRPARTSWLIAAFALLGLSLAYGCVAARDDGARPSPASAATTPVAGDSSDGTGEVQRGRASYYGERYHGRKTASGERFDMNAMTAAHRTLPFGTVVEVINLDNGRRVEVRINDRGPFGRRRRIIDVSRAAARALEMLRAGVVPVEVRVLSRPNR</sequence>
<dbReference type="KEGG" id="hoh:Hoch_2481"/>
<dbReference type="STRING" id="502025.Hoch_2481"/>
<name>D0LKG9_HALO1</name>
<evidence type="ECO:0000313" key="7">
    <source>
        <dbReference type="EMBL" id="ACY15017.1"/>
    </source>
</evidence>
<proteinExistence type="inferred from homology"/>
<dbReference type="eggNOG" id="COG0797">
    <property type="taxonomic scope" value="Bacteria"/>
</dbReference>
<keyword evidence="3 7" id="KW-0449">Lipoprotein</keyword>
<keyword evidence="2 3" id="KW-0961">Cell wall biogenesis/degradation</keyword>
<evidence type="ECO:0000256" key="5">
    <source>
        <dbReference type="SAM" id="MobiDB-lite"/>
    </source>
</evidence>
<feature type="region of interest" description="Disordered" evidence="5">
    <location>
        <begin position="39"/>
        <end position="71"/>
    </location>
</feature>
<dbReference type="OrthoDB" id="9779128at2"/>
<evidence type="ECO:0000313" key="8">
    <source>
        <dbReference type="Proteomes" id="UP000001880"/>
    </source>
</evidence>
<dbReference type="InterPro" id="IPR034718">
    <property type="entry name" value="RlpA"/>
</dbReference>
<keyword evidence="3" id="KW-0564">Palmitate</keyword>
<dbReference type="InterPro" id="IPR036908">
    <property type="entry name" value="RlpA-like_sf"/>
</dbReference>
<accession>D0LKG9</accession>
<comment type="function">
    <text evidence="3">Lytic transglycosylase with a strong preference for naked glycan strands that lack stem peptides.</text>
</comment>
<feature type="domain" description="RlpA-like protein double-psi beta-barrel" evidence="6">
    <location>
        <begin position="64"/>
        <end position="154"/>
    </location>
</feature>
<protein>
    <recommendedName>
        <fullName evidence="3">Probable endolytic peptidoglycan transglycosylase RlpA</fullName>
        <ecNumber evidence="3">4.2.2.-</ecNumber>
    </recommendedName>
</protein>
<dbReference type="EC" id="4.2.2.-" evidence="3"/>
<dbReference type="GO" id="GO:0000270">
    <property type="term" value="P:peptidoglycan metabolic process"/>
    <property type="evidence" value="ECO:0007669"/>
    <property type="project" value="UniProtKB-UniRule"/>
</dbReference>
<dbReference type="PROSITE" id="PS51257">
    <property type="entry name" value="PROKAR_LIPOPROTEIN"/>
    <property type="match status" value="1"/>
</dbReference>
<dbReference type="PANTHER" id="PTHR34183:SF8">
    <property type="entry name" value="ENDOLYTIC PEPTIDOGLYCAN TRANSGLYCOSYLASE RLPA-RELATED"/>
    <property type="match status" value="1"/>
</dbReference>
<dbReference type="SUPFAM" id="SSF50685">
    <property type="entry name" value="Barwin-like endoglucanases"/>
    <property type="match status" value="1"/>
</dbReference>
<evidence type="ECO:0000256" key="2">
    <source>
        <dbReference type="ARBA" id="ARBA00023316"/>
    </source>
</evidence>
<evidence type="ECO:0000256" key="1">
    <source>
        <dbReference type="ARBA" id="ARBA00023239"/>
    </source>
</evidence>
<keyword evidence="1 3" id="KW-0456">Lyase</keyword>
<dbReference type="AlphaFoldDB" id="D0LKG9"/>
<comment type="similarity">
    <text evidence="3 4">Belongs to the RlpA family.</text>
</comment>
<dbReference type="Gene3D" id="2.40.40.10">
    <property type="entry name" value="RlpA-like domain"/>
    <property type="match status" value="1"/>
</dbReference>
<dbReference type="GO" id="GO:0071555">
    <property type="term" value="P:cell wall organization"/>
    <property type="evidence" value="ECO:0007669"/>
    <property type="project" value="UniProtKB-KW"/>
</dbReference>
<evidence type="ECO:0000259" key="6">
    <source>
        <dbReference type="Pfam" id="PF03330"/>
    </source>
</evidence>
<keyword evidence="3" id="KW-0472">Membrane</keyword>
<dbReference type="EMBL" id="CP001804">
    <property type="protein sequence ID" value="ACY15017.1"/>
    <property type="molecule type" value="Genomic_DNA"/>
</dbReference>
<dbReference type="Proteomes" id="UP000001880">
    <property type="component" value="Chromosome"/>
</dbReference>
<evidence type="ECO:0000256" key="3">
    <source>
        <dbReference type="HAMAP-Rule" id="MF_02071"/>
    </source>
</evidence>
<keyword evidence="8" id="KW-1185">Reference proteome</keyword>
<dbReference type="InterPro" id="IPR009009">
    <property type="entry name" value="RlpA-like_DPBB"/>
</dbReference>
<dbReference type="GO" id="GO:0005886">
    <property type="term" value="C:plasma membrane"/>
    <property type="evidence" value="ECO:0007669"/>
    <property type="project" value="UniProtKB-SubCell"/>
</dbReference>
<gene>
    <name evidence="3" type="primary">rlpA</name>
    <name evidence="7" type="ordered locus">Hoch_2481</name>
</gene>
<comment type="subcellular location">
    <subcellularLocation>
        <location evidence="3">Cell membrane</location>
        <topology evidence="3">Lipid-anchor</topology>
    </subcellularLocation>
</comment>
<evidence type="ECO:0000256" key="4">
    <source>
        <dbReference type="RuleBase" id="RU003495"/>
    </source>
</evidence>
<dbReference type="Pfam" id="PF03330">
    <property type="entry name" value="DPBB_1"/>
    <property type="match status" value="1"/>
</dbReference>
<dbReference type="NCBIfam" id="TIGR00413">
    <property type="entry name" value="rlpA"/>
    <property type="match status" value="1"/>
</dbReference>
<dbReference type="HAMAP" id="MF_02071">
    <property type="entry name" value="RlpA"/>
    <property type="match status" value="1"/>
</dbReference>
<dbReference type="InterPro" id="IPR012997">
    <property type="entry name" value="RplA"/>
</dbReference>
<reference evidence="7 8" key="1">
    <citation type="journal article" date="2010" name="Stand. Genomic Sci.">
        <title>Complete genome sequence of Haliangium ochraceum type strain (SMP-2).</title>
        <authorList>
            <consortium name="US DOE Joint Genome Institute (JGI-PGF)"/>
            <person name="Ivanova N."/>
            <person name="Daum C."/>
            <person name="Lang E."/>
            <person name="Abt B."/>
            <person name="Kopitz M."/>
            <person name="Saunders E."/>
            <person name="Lapidus A."/>
            <person name="Lucas S."/>
            <person name="Glavina Del Rio T."/>
            <person name="Nolan M."/>
            <person name="Tice H."/>
            <person name="Copeland A."/>
            <person name="Cheng J.F."/>
            <person name="Chen F."/>
            <person name="Bruce D."/>
            <person name="Goodwin L."/>
            <person name="Pitluck S."/>
            <person name="Mavromatis K."/>
            <person name="Pati A."/>
            <person name="Mikhailova N."/>
            <person name="Chen A."/>
            <person name="Palaniappan K."/>
            <person name="Land M."/>
            <person name="Hauser L."/>
            <person name="Chang Y.J."/>
            <person name="Jeffries C.D."/>
            <person name="Detter J.C."/>
            <person name="Brettin T."/>
            <person name="Rohde M."/>
            <person name="Goker M."/>
            <person name="Bristow J."/>
            <person name="Markowitz V."/>
            <person name="Eisen J.A."/>
            <person name="Hugenholtz P."/>
            <person name="Kyrpides N.C."/>
            <person name="Klenk H.P."/>
        </authorList>
    </citation>
    <scope>NUCLEOTIDE SEQUENCE [LARGE SCALE GENOMIC DNA]</scope>
    <source>
        <strain evidence="8">DSM 14365 / CIP 107738 / JCM 11303 / AJ 13395 / SMP-2</strain>
    </source>
</reference>
<dbReference type="GO" id="GO:0008932">
    <property type="term" value="F:lytic endotransglycosylase activity"/>
    <property type="evidence" value="ECO:0007669"/>
    <property type="project" value="UniProtKB-UniRule"/>
</dbReference>
<dbReference type="HOGENOM" id="CLU_042923_7_1_7"/>
<keyword evidence="3" id="KW-1003">Cell membrane</keyword>
<feature type="compositionally biased region" description="Low complexity" evidence="5">
    <location>
        <begin position="42"/>
        <end position="51"/>
    </location>
</feature>
<dbReference type="CDD" id="cd22268">
    <property type="entry name" value="DPBB_RlpA-like"/>
    <property type="match status" value="1"/>
</dbReference>